<reference evidence="2" key="1">
    <citation type="journal article" date="2019" name="Int. J. Syst. Evol. Microbiol.">
        <title>The Global Catalogue of Microorganisms (GCM) 10K type strain sequencing project: providing services to taxonomists for standard genome sequencing and annotation.</title>
        <authorList>
            <consortium name="The Broad Institute Genomics Platform"/>
            <consortium name="The Broad Institute Genome Sequencing Center for Infectious Disease"/>
            <person name="Wu L."/>
            <person name="Ma J."/>
        </authorList>
    </citation>
    <scope>NUCLEOTIDE SEQUENCE [LARGE SCALE GENOMIC DNA]</scope>
    <source>
        <strain evidence="2">CGMCC-1.15741</strain>
    </source>
</reference>
<comment type="caution">
    <text evidence="1">The sequence shown here is derived from an EMBL/GenBank/DDBJ whole genome shotgun (WGS) entry which is preliminary data.</text>
</comment>
<name>A0ABW1S8T2_9PROT</name>
<evidence type="ECO:0000313" key="1">
    <source>
        <dbReference type="EMBL" id="MFC6197867.1"/>
    </source>
</evidence>
<accession>A0ABW1S8T2</accession>
<proteinExistence type="predicted"/>
<gene>
    <name evidence="1" type="ORF">ACFQDM_07245</name>
</gene>
<protein>
    <submittedName>
        <fullName evidence="1">Uncharacterized protein</fullName>
    </submittedName>
</protein>
<dbReference type="EMBL" id="JBHSSW010000008">
    <property type="protein sequence ID" value="MFC6197867.1"/>
    <property type="molecule type" value="Genomic_DNA"/>
</dbReference>
<sequence length="145" mass="16043">MADLATLLSRLSTVDENTGREELAELGAQVLTLVSGAYHFPSPIGPIRKNETRSGGQKVNNPVTDLNAVKALEREYAPAQWTLESARLTKWTDGSEWVGADSYYHAGIKTASEEYSYIDTFWSEAETEEAARCMALLKAREAQEK</sequence>
<evidence type="ECO:0000313" key="2">
    <source>
        <dbReference type="Proteomes" id="UP001596303"/>
    </source>
</evidence>
<dbReference type="RefSeq" id="WP_377377384.1">
    <property type="nucleotide sequence ID" value="NZ_JBHSSW010000008.1"/>
</dbReference>
<dbReference type="Proteomes" id="UP001596303">
    <property type="component" value="Unassembled WGS sequence"/>
</dbReference>
<organism evidence="1 2">
    <name type="scientific">Ponticaulis profundi</name>
    <dbReference type="NCBI Taxonomy" id="2665222"/>
    <lineage>
        <taxon>Bacteria</taxon>
        <taxon>Pseudomonadati</taxon>
        <taxon>Pseudomonadota</taxon>
        <taxon>Alphaproteobacteria</taxon>
        <taxon>Hyphomonadales</taxon>
        <taxon>Hyphomonadaceae</taxon>
        <taxon>Ponticaulis</taxon>
    </lineage>
</organism>
<keyword evidence="2" id="KW-1185">Reference proteome</keyword>